<feature type="domain" description="GP-PDE" evidence="13">
    <location>
        <begin position="42"/>
        <end position="319"/>
    </location>
</feature>
<comment type="subcellular location">
    <subcellularLocation>
        <location evidence="1">Membrane</location>
    </subcellularLocation>
</comment>
<comment type="catalytic activity">
    <reaction evidence="8">
        <text>1-O-hexadecyl-sn-glycero-3-phosphocholine + H2O = 1-O-hexadecyl-sn-glycero-3-phosphate + choline + H(+)</text>
        <dbReference type="Rhea" id="RHEA:41143"/>
        <dbReference type="ChEBI" id="CHEBI:15354"/>
        <dbReference type="ChEBI" id="CHEBI:15377"/>
        <dbReference type="ChEBI" id="CHEBI:15378"/>
        <dbReference type="ChEBI" id="CHEBI:64496"/>
        <dbReference type="ChEBI" id="CHEBI:77580"/>
    </reaction>
    <physiologicalReaction direction="left-to-right" evidence="8">
        <dbReference type="Rhea" id="RHEA:41144"/>
    </physiologicalReaction>
</comment>
<dbReference type="GO" id="GO:0005789">
    <property type="term" value="C:endoplasmic reticulum membrane"/>
    <property type="evidence" value="ECO:0007669"/>
    <property type="project" value="TreeGrafter"/>
</dbReference>
<comment type="catalytic activity">
    <reaction evidence="11">
        <text>1-O-(1Z-octadecenyl)-sn-glycero-3-phospho-N-hexadecanoyl-ethanolamine + H2O = 1-O-(1Z-octadecenyl)-sn-glycero-3-phosphate + N-hexadecanoylethanolamine + H(+)</text>
        <dbReference type="Rhea" id="RHEA:53184"/>
        <dbReference type="ChEBI" id="CHEBI:15377"/>
        <dbReference type="ChEBI" id="CHEBI:15378"/>
        <dbReference type="ChEBI" id="CHEBI:71464"/>
        <dbReference type="ChEBI" id="CHEBI:137009"/>
        <dbReference type="ChEBI" id="CHEBI:137017"/>
    </reaction>
    <physiologicalReaction direction="left-to-right" evidence="11">
        <dbReference type="Rhea" id="RHEA:53185"/>
    </physiologicalReaction>
</comment>
<protein>
    <recommendedName>
        <fullName evidence="13">GP-PDE domain-containing protein</fullName>
    </recommendedName>
</protein>
<evidence type="ECO:0000313" key="15">
    <source>
        <dbReference type="Proteomes" id="UP000593567"/>
    </source>
</evidence>
<name>A0A7J7J2U2_BUGNE</name>
<dbReference type="InterPro" id="IPR030395">
    <property type="entry name" value="GP_PDE_dom"/>
</dbReference>
<dbReference type="PROSITE" id="PS51704">
    <property type="entry name" value="GP_PDE"/>
    <property type="match status" value="1"/>
</dbReference>
<evidence type="ECO:0000256" key="3">
    <source>
        <dbReference type="ARBA" id="ARBA00022692"/>
    </source>
</evidence>
<dbReference type="Gene3D" id="3.20.20.190">
    <property type="entry name" value="Phosphatidylinositol (PI) phosphodiesterase"/>
    <property type="match status" value="1"/>
</dbReference>
<keyword evidence="7" id="KW-0472">Membrane</keyword>
<comment type="catalytic activity">
    <reaction evidence="12">
        <text>N,1-di-(9Z-octadecenoyl)-sn-glycero-3-phosphoethanolamine + H2O = N-(9Z-octadecenoyl) ethanolamine + 1-(9Z-octadecenoyl)-sn-glycero-3-phosphate + H(+)</text>
        <dbReference type="Rhea" id="RHEA:56460"/>
        <dbReference type="ChEBI" id="CHEBI:15377"/>
        <dbReference type="ChEBI" id="CHEBI:15378"/>
        <dbReference type="ChEBI" id="CHEBI:71466"/>
        <dbReference type="ChEBI" id="CHEBI:74544"/>
        <dbReference type="ChEBI" id="CHEBI:85222"/>
    </reaction>
    <physiologicalReaction direction="left-to-right" evidence="12">
        <dbReference type="Rhea" id="RHEA:56461"/>
    </physiologicalReaction>
</comment>
<sequence>MWFAVTLVLGCYCTLSYVLRLKPEILHKPRRRKLAQDKRALCLHVSHRGGAGENLENTMKAFDYAAALGTDMFEIDCQMTKDNYVVIAHDNNLLRLCGEDVLISETNFYDLPPLLCTQQLAFMKGHHLTKQVPENERKILLLEDLFKKYPAMLINIDIKTHNLKLISSVAELVKKYQREDRTLWGNSSSAIMTSVRALNTNILLYYSGVEVIKTLFLYCTGLLPFVPVYADCFEIPMFEIGLKYIDVVPIYSKWRPYVNLLLRVLDYFFTNEKLITHLRKRGVPTIMFVLNTEEQWERAAKCGAMGIMTDFPSQLKLWMSKNGYTPFTM</sequence>
<dbReference type="InterPro" id="IPR052271">
    <property type="entry name" value="GDPD-Related"/>
</dbReference>
<dbReference type="InterPro" id="IPR017946">
    <property type="entry name" value="PLC-like_Pdiesterase_TIM-brl"/>
</dbReference>
<comment type="catalytic activity">
    <reaction evidence="9">
        <text>N-(5Z,8Z,11Z,14Z-eicosatetraenoyl)-1-(9Z-octadecenoyl)-sn-glycero-3-phosphoethanolamine + H2O = N-(5Z,8Z,11Z,14Z-eicosatetraenoyl)-ethanolamine + 1-(9Z-octadecenoyl)-sn-glycero-3-phosphate + H(+)</text>
        <dbReference type="Rhea" id="RHEA:45544"/>
        <dbReference type="ChEBI" id="CHEBI:2700"/>
        <dbReference type="ChEBI" id="CHEBI:15377"/>
        <dbReference type="ChEBI" id="CHEBI:15378"/>
        <dbReference type="ChEBI" id="CHEBI:74544"/>
        <dbReference type="ChEBI" id="CHEBI:85223"/>
    </reaction>
    <physiologicalReaction direction="left-to-right" evidence="9">
        <dbReference type="Rhea" id="RHEA:45545"/>
    </physiologicalReaction>
</comment>
<keyword evidence="6" id="KW-0443">Lipid metabolism</keyword>
<reference evidence="14" key="1">
    <citation type="submission" date="2020-06" db="EMBL/GenBank/DDBJ databases">
        <title>Draft genome of Bugula neritina, a colonial animal packing powerful symbionts and potential medicines.</title>
        <authorList>
            <person name="Rayko M."/>
        </authorList>
    </citation>
    <scope>NUCLEOTIDE SEQUENCE [LARGE SCALE GENOMIC DNA]</scope>
    <source>
        <strain evidence="14">Kwan_BN1</strain>
    </source>
</reference>
<evidence type="ECO:0000256" key="1">
    <source>
        <dbReference type="ARBA" id="ARBA00004370"/>
    </source>
</evidence>
<dbReference type="Proteomes" id="UP000593567">
    <property type="component" value="Unassembled WGS sequence"/>
</dbReference>
<dbReference type="GO" id="GO:0046475">
    <property type="term" value="P:glycerophospholipid catabolic process"/>
    <property type="evidence" value="ECO:0007669"/>
    <property type="project" value="TreeGrafter"/>
</dbReference>
<gene>
    <name evidence="14" type="ORF">EB796_021569</name>
</gene>
<dbReference type="PANTHER" id="PTHR42758">
    <property type="entry name" value="PHOSPHATIDYLGLYCEROL PHOSPHOLIPASE C"/>
    <property type="match status" value="1"/>
</dbReference>
<comment type="similarity">
    <text evidence="2">Belongs to the glycerophosphoryl diester phosphodiesterase family.</text>
</comment>
<evidence type="ECO:0000256" key="6">
    <source>
        <dbReference type="ARBA" id="ARBA00023098"/>
    </source>
</evidence>
<evidence type="ECO:0000256" key="12">
    <source>
        <dbReference type="ARBA" id="ARBA00048947"/>
    </source>
</evidence>
<evidence type="ECO:0000256" key="2">
    <source>
        <dbReference type="ARBA" id="ARBA00007277"/>
    </source>
</evidence>
<accession>A0A7J7J2U2</accession>
<dbReference type="OrthoDB" id="1058301at2759"/>
<dbReference type="SUPFAM" id="SSF51695">
    <property type="entry name" value="PLC-like phosphodiesterases"/>
    <property type="match status" value="1"/>
</dbReference>
<evidence type="ECO:0000256" key="9">
    <source>
        <dbReference type="ARBA" id="ARBA00047392"/>
    </source>
</evidence>
<keyword evidence="15" id="KW-1185">Reference proteome</keyword>
<comment type="catalytic activity">
    <reaction evidence="10">
        <text>N-hexadecanoyl-1-(9Z-octadecenoyl)-sn-glycero-3-phosphoethanolamine + H2O = N-hexadecanoylethanolamine + 1-(9Z-octadecenoyl)-sn-glycero-3-phosphate + H(+)</text>
        <dbReference type="Rhea" id="RHEA:53168"/>
        <dbReference type="ChEBI" id="CHEBI:15377"/>
        <dbReference type="ChEBI" id="CHEBI:15378"/>
        <dbReference type="ChEBI" id="CHEBI:71464"/>
        <dbReference type="ChEBI" id="CHEBI:74544"/>
        <dbReference type="ChEBI" id="CHEBI:85217"/>
    </reaction>
    <physiologicalReaction direction="left-to-right" evidence="10">
        <dbReference type="Rhea" id="RHEA:53169"/>
    </physiologicalReaction>
</comment>
<dbReference type="GO" id="GO:0008081">
    <property type="term" value="F:phosphoric diester hydrolase activity"/>
    <property type="evidence" value="ECO:0007669"/>
    <property type="project" value="InterPro"/>
</dbReference>
<proteinExistence type="inferred from homology"/>
<organism evidence="14 15">
    <name type="scientific">Bugula neritina</name>
    <name type="common">Brown bryozoan</name>
    <name type="synonym">Sertularia neritina</name>
    <dbReference type="NCBI Taxonomy" id="10212"/>
    <lineage>
        <taxon>Eukaryota</taxon>
        <taxon>Metazoa</taxon>
        <taxon>Spiralia</taxon>
        <taxon>Lophotrochozoa</taxon>
        <taxon>Bryozoa</taxon>
        <taxon>Gymnolaemata</taxon>
        <taxon>Cheilostomatida</taxon>
        <taxon>Flustrina</taxon>
        <taxon>Buguloidea</taxon>
        <taxon>Bugulidae</taxon>
        <taxon>Bugula</taxon>
    </lineage>
</organism>
<keyword evidence="5" id="KW-1133">Transmembrane helix</keyword>
<dbReference type="Pfam" id="PF03009">
    <property type="entry name" value="GDPD"/>
    <property type="match status" value="1"/>
</dbReference>
<evidence type="ECO:0000256" key="4">
    <source>
        <dbReference type="ARBA" id="ARBA00022801"/>
    </source>
</evidence>
<comment type="caution">
    <text evidence="14">The sequence shown here is derived from an EMBL/GenBank/DDBJ whole genome shotgun (WGS) entry which is preliminary data.</text>
</comment>
<evidence type="ECO:0000313" key="14">
    <source>
        <dbReference type="EMBL" id="KAF6020127.1"/>
    </source>
</evidence>
<evidence type="ECO:0000256" key="11">
    <source>
        <dbReference type="ARBA" id="ARBA00048580"/>
    </source>
</evidence>
<evidence type="ECO:0000259" key="13">
    <source>
        <dbReference type="PROSITE" id="PS51704"/>
    </source>
</evidence>
<dbReference type="EMBL" id="VXIV02003192">
    <property type="protein sequence ID" value="KAF6020127.1"/>
    <property type="molecule type" value="Genomic_DNA"/>
</dbReference>
<evidence type="ECO:0000256" key="7">
    <source>
        <dbReference type="ARBA" id="ARBA00023136"/>
    </source>
</evidence>
<dbReference type="AlphaFoldDB" id="A0A7J7J2U2"/>
<evidence type="ECO:0000256" key="5">
    <source>
        <dbReference type="ARBA" id="ARBA00022989"/>
    </source>
</evidence>
<keyword evidence="4" id="KW-0378">Hydrolase</keyword>
<dbReference type="GO" id="GO:0004622">
    <property type="term" value="F:phosphatidylcholine lysophospholipase activity"/>
    <property type="evidence" value="ECO:0007669"/>
    <property type="project" value="TreeGrafter"/>
</dbReference>
<evidence type="ECO:0000256" key="8">
    <source>
        <dbReference type="ARBA" id="ARBA00036083"/>
    </source>
</evidence>
<dbReference type="PANTHER" id="PTHR42758:SF2">
    <property type="entry name" value="PHOSPHATIDYLGLYCEROL PHOSPHOLIPASE C"/>
    <property type="match status" value="1"/>
</dbReference>
<evidence type="ECO:0000256" key="10">
    <source>
        <dbReference type="ARBA" id="ARBA00047538"/>
    </source>
</evidence>
<keyword evidence="3" id="KW-0812">Transmembrane</keyword>